<dbReference type="Proteomes" id="UP000648984">
    <property type="component" value="Unassembled WGS sequence"/>
</dbReference>
<name>A0ABX1QDK7_9RHOO</name>
<keyword evidence="3" id="KW-0560">Oxidoreductase</keyword>
<dbReference type="SMART" id="SM01092">
    <property type="entry name" value="CO_deh_flav_C"/>
    <property type="match status" value="1"/>
</dbReference>
<evidence type="ECO:0000313" key="5">
    <source>
        <dbReference type="EMBL" id="NMG76507.1"/>
    </source>
</evidence>
<dbReference type="PANTHER" id="PTHR42659">
    <property type="entry name" value="XANTHINE DEHYDROGENASE SUBUNIT C-RELATED"/>
    <property type="match status" value="1"/>
</dbReference>
<keyword evidence="1" id="KW-0285">Flavoprotein</keyword>
<evidence type="ECO:0000256" key="1">
    <source>
        <dbReference type="ARBA" id="ARBA00022630"/>
    </source>
</evidence>
<organism evidence="5 6">
    <name type="scientific">Aromatoleum diolicum</name>
    <dbReference type="NCBI Taxonomy" id="75796"/>
    <lineage>
        <taxon>Bacteria</taxon>
        <taxon>Pseudomonadati</taxon>
        <taxon>Pseudomonadota</taxon>
        <taxon>Betaproteobacteria</taxon>
        <taxon>Rhodocyclales</taxon>
        <taxon>Rhodocyclaceae</taxon>
        <taxon>Aromatoleum</taxon>
    </lineage>
</organism>
<dbReference type="SUPFAM" id="SSF56176">
    <property type="entry name" value="FAD-binding/transporter-associated domain-like"/>
    <property type="match status" value="1"/>
</dbReference>
<keyword evidence="2" id="KW-0274">FAD</keyword>
<dbReference type="InterPro" id="IPR016167">
    <property type="entry name" value="FAD-bd_PCMH_sub1"/>
</dbReference>
<keyword evidence="6" id="KW-1185">Reference proteome</keyword>
<dbReference type="RefSeq" id="WP_169261652.1">
    <property type="nucleotide sequence ID" value="NZ_WTVQ01000033.1"/>
</dbReference>
<dbReference type="Gene3D" id="3.30.390.50">
    <property type="entry name" value="CO dehydrogenase flavoprotein, C-terminal domain"/>
    <property type="match status" value="1"/>
</dbReference>
<evidence type="ECO:0000256" key="3">
    <source>
        <dbReference type="ARBA" id="ARBA00023002"/>
    </source>
</evidence>
<dbReference type="InterPro" id="IPR051312">
    <property type="entry name" value="Diverse_Substr_Oxidored"/>
</dbReference>
<dbReference type="SUPFAM" id="SSF55447">
    <property type="entry name" value="CO dehydrogenase flavoprotein C-terminal domain-like"/>
    <property type="match status" value="1"/>
</dbReference>
<reference evidence="5 6" key="1">
    <citation type="submission" date="2019-12" db="EMBL/GenBank/DDBJ databases">
        <title>Comparative genomics gives insights into the taxonomy of the Azoarcus-Aromatoleum group and reveals separate origins of nif in the plant-associated Azoarcus and non-plant-associated Aromatoleum sub-groups.</title>
        <authorList>
            <person name="Lafos M."/>
            <person name="Maluk M."/>
            <person name="Batista M."/>
            <person name="Junghare M."/>
            <person name="Carmona M."/>
            <person name="Faoro H."/>
            <person name="Cruz L.M."/>
            <person name="Battistoni F."/>
            <person name="De Souza E."/>
            <person name="Pedrosa F."/>
            <person name="Chen W.-M."/>
            <person name="Poole P.S."/>
            <person name="Dixon R.A."/>
            <person name="James E.K."/>
        </authorList>
    </citation>
    <scope>NUCLEOTIDE SEQUENCE [LARGE SCALE GENOMIC DNA]</scope>
    <source>
        <strain evidence="5 6">22Lin</strain>
    </source>
</reference>
<evidence type="ECO:0000259" key="4">
    <source>
        <dbReference type="PROSITE" id="PS51387"/>
    </source>
</evidence>
<proteinExistence type="predicted"/>
<dbReference type="Pfam" id="PF03450">
    <property type="entry name" value="CO_deh_flav_C"/>
    <property type="match status" value="1"/>
</dbReference>
<accession>A0ABX1QDK7</accession>
<dbReference type="InterPro" id="IPR005107">
    <property type="entry name" value="CO_DH_flav_C"/>
</dbReference>
<protein>
    <submittedName>
        <fullName evidence="5">Xanthine dehydrogenase family protein subunit M</fullName>
    </submittedName>
</protein>
<evidence type="ECO:0000313" key="6">
    <source>
        <dbReference type="Proteomes" id="UP000648984"/>
    </source>
</evidence>
<dbReference type="InterPro" id="IPR036683">
    <property type="entry name" value="CO_DH_flav_C_dom_sf"/>
</dbReference>
<dbReference type="InterPro" id="IPR016166">
    <property type="entry name" value="FAD-bd_PCMH"/>
</dbReference>
<dbReference type="EMBL" id="WTVQ01000033">
    <property type="protein sequence ID" value="NMG76507.1"/>
    <property type="molecule type" value="Genomic_DNA"/>
</dbReference>
<dbReference type="PANTHER" id="PTHR42659:SF2">
    <property type="entry name" value="XANTHINE DEHYDROGENASE SUBUNIT C-RELATED"/>
    <property type="match status" value="1"/>
</dbReference>
<sequence>MKPASFDYYAPQTLPEAVALLAKLDGEGCDAKILAGGQSLMPMLAMRVARPDALVDLRRVAGLDHITEADGTIAIGAMATKRAAEESALVRERQPLFHAATQLVGHRQIRNRGSVGGSFAHADPASEYPAVALVLDMQMRAVGPDGERLIPADEFFVTYMTTALEAGEILTEVRMPVLPAGTGWAIRELSRRNGDLALAGVAVTLRLSGGVCADARIAAFGVDATAVRLGAAEDAVIDQRPDAATFARVGAIAAASLAEPMSCIHASADYRRHLVGVLVERTLVDAAARAR</sequence>
<dbReference type="InterPro" id="IPR002346">
    <property type="entry name" value="Mopterin_DH_FAD-bd"/>
</dbReference>
<comment type="caution">
    <text evidence="5">The sequence shown here is derived from an EMBL/GenBank/DDBJ whole genome shotgun (WGS) entry which is preliminary data.</text>
</comment>
<dbReference type="Pfam" id="PF00941">
    <property type="entry name" value="FAD_binding_5"/>
    <property type="match status" value="1"/>
</dbReference>
<evidence type="ECO:0000256" key="2">
    <source>
        <dbReference type="ARBA" id="ARBA00022827"/>
    </source>
</evidence>
<gene>
    <name evidence="5" type="ORF">GPA25_17240</name>
</gene>
<dbReference type="PROSITE" id="PS51387">
    <property type="entry name" value="FAD_PCMH"/>
    <property type="match status" value="1"/>
</dbReference>
<dbReference type="Gene3D" id="3.30.465.10">
    <property type="match status" value="1"/>
</dbReference>
<dbReference type="InterPro" id="IPR036318">
    <property type="entry name" value="FAD-bd_PCMH-like_sf"/>
</dbReference>
<dbReference type="Gene3D" id="3.30.43.10">
    <property type="entry name" value="Uridine Diphospho-n-acetylenolpyruvylglucosamine Reductase, domain 2"/>
    <property type="match status" value="1"/>
</dbReference>
<dbReference type="InterPro" id="IPR016169">
    <property type="entry name" value="FAD-bd_PCMH_sub2"/>
</dbReference>
<feature type="domain" description="FAD-binding PCMH-type" evidence="4">
    <location>
        <begin position="1"/>
        <end position="180"/>
    </location>
</feature>